<dbReference type="EMBL" id="CAJVQB010034923">
    <property type="protein sequence ID" value="CAG8821870.1"/>
    <property type="molecule type" value="Genomic_DNA"/>
</dbReference>
<protein>
    <submittedName>
        <fullName evidence="1">8754_t:CDS:1</fullName>
    </submittedName>
</protein>
<keyword evidence="2" id="KW-1185">Reference proteome</keyword>
<gene>
    <name evidence="1" type="ORF">GMARGA_LOCUS27936</name>
</gene>
<evidence type="ECO:0000313" key="2">
    <source>
        <dbReference type="Proteomes" id="UP000789901"/>
    </source>
</evidence>
<name>A0ABN7W970_GIGMA</name>
<comment type="caution">
    <text evidence="1">The sequence shown here is derived from an EMBL/GenBank/DDBJ whole genome shotgun (WGS) entry which is preliminary data.</text>
</comment>
<sequence length="194" mass="21963">EKRYKYTRNKGKDPCPKKCKTLDLFGKDSDKKMKKVLNTRSNGKEMITALQKTIHTESGMKISVSPGTASSSTTGLMSSDWLEIMEGEAVVKNLQRELEVDDTPAKNFTGFDMEGSGNLQYKEFKELKNKQVTKEETLVLVQDIEAEKTKNISNDSNQEPTVQETEVVEQDIQMDDVANLLETEEVHSSLYTER</sequence>
<accession>A0ABN7W970</accession>
<proteinExistence type="predicted"/>
<feature type="non-terminal residue" evidence="1">
    <location>
        <position position="1"/>
    </location>
</feature>
<dbReference type="Proteomes" id="UP000789901">
    <property type="component" value="Unassembled WGS sequence"/>
</dbReference>
<reference evidence="1 2" key="1">
    <citation type="submission" date="2021-06" db="EMBL/GenBank/DDBJ databases">
        <authorList>
            <person name="Kallberg Y."/>
            <person name="Tangrot J."/>
            <person name="Rosling A."/>
        </authorList>
    </citation>
    <scope>NUCLEOTIDE SEQUENCE [LARGE SCALE GENOMIC DNA]</scope>
    <source>
        <strain evidence="1 2">120-4 pot B 10/14</strain>
    </source>
</reference>
<evidence type="ECO:0000313" key="1">
    <source>
        <dbReference type="EMBL" id="CAG8821870.1"/>
    </source>
</evidence>
<organism evidence="1 2">
    <name type="scientific">Gigaspora margarita</name>
    <dbReference type="NCBI Taxonomy" id="4874"/>
    <lineage>
        <taxon>Eukaryota</taxon>
        <taxon>Fungi</taxon>
        <taxon>Fungi incertae sedis</taxon>
        <taxon>Mucoromycota</taxon>
        <taxon>Glomeromycotina</taxon>
        <taxon>Glomeromycetes</taxon>
        <taxon>Diversisporales</taxon>
        <taxon>Gigasporaceae</taxon>
        <taxon>Gigaspora</taxon>
    </lineage>
</organism>